<accession>A0A067MIK9</accession>
<dbReference type="AlphaFoldDB" id="A0A067MIK9"/>
<protein>
    <submittedName>
        <fullName evidence="3">Uncharacterized protein</fullName>
    </submittedName>
</protein>
<feature type="region of interest" description="Disordered" evidence="2">
    <location>
        <begin position="150"/>
        <end position="208"/>
    </location>
</feature>
<dbReference type="EMBL" id="KL198032">
    <property type="protein sequence ID" value="KDQ15344.1"/>
    <property type="molecule type" value="Genomic_DNA"/>
</dbReference>
<dbReference type="InterPro" id="IPR035426">
    <property type="entry name" value="Gemin2/Brr1"/>
</dbReference>
<proteinExistence type="inferred from homology"/>
<evidence type="ECO:0000256" key="2">
    <source>
        <dbReference type="SAM" id="MobiDB-lite"/>
    </source>
</evidence>
<dbReference type="PANTHER" id="PTHR12794">
    <property type="entry name" value="GEMIN2"/>
    <property type="match status" value="1"/>
</dbReference>
<dbReference type="GO" id="GO:0005634">
    <property type="term" value="C:nucleus"/>
    <property type="evidence" value="ECO:0007669"/>
    <property type="project" value="TreeGrafter"/>
</dbReference>
<dbReference type="GO" id="GO:0000387">
    <property type="term" value="P:spliceosomal snRNP assembly"/>
    <property type="evidence" value="ECO:0007669"/>
    <property type="project" value="InterPro"/>
</dbReference>
<sequence>MSMPGSHGKRKRELDTEPGDEPARPGSQVLPVATHLPESFSGIPQDGKEYLFMVRRDALALPVVTRAKNPCAIGQVNTPLVPSASTPQPRPRHPELPSQEWMRSFEAKFAAFRNNVQNAILSEESRRSVHDLKIPHAKDRDGWWSFINGKSRPIRPPAPTSLPENCETPATDSEPESVTPPSATQPYDEDTTEPDHHGHESSDEEGEEIQIQMTGILEEEVAAIQEAPSLLPARAAAQETEPIAASHLPQSPTLAVIQSLDQKTTRHVIMFFSHWITTRLESPPTPLTSIPALSTHHSRWLFALLAHLDDRLASEDIGMLRVLARACVTLVRRALEFRPTLSEGQVDGTAGCWMVFAVVTSVWVQKDLWQDAEDILYGPLE</sequence>
<dbReference type="OrthoDB" id="428895at2759"/>
<comment type="similarity">
    <text evidence="1">Belongs to the gemin-2 family.</text>
</comment>
<evidence type="ECO:0000256" key="1">
    <source>
        <dbReference type="ARBA" id="ARBA00025758"/>
    </source>
</evidence>
<feature type="region of interest" description="Disordered" evidence="2">
    <location>
        <begin position="77"/>
        <end position="96"/>
    </location>
</feature>
<reference evidence="4" key="1">
    <citation type="journal article" date="2014" name="Proc. Natl. Acad. Sci. U.S.A.">
        <title>Extensive sampling of basidiomycete genomes demonstrates inadequacy of the white-rot/brown-rot paradigm for wood decay fungi.</title>
        <authorList>
            <person name="Riley R."/>
            <person name="Salamov A.A."/>
            <person name="Brown D.W."/>
            <person name="Nagy L.G."/>
            <person name="Floudas D."/>
            <person name="Held B.W."/>
            <person name="Levasseur A."/>
            <person name="Lombard V."/>
            <person name="Morin E."/>
            <person name="Otillar R."/>
            <person name="Lindquist E.A."/>
            <person name="Sun H."/>
            <person name="LaButti K.M."/>
            <person name="Schmutz J."/>
            <person name="Jabbour D."/>
            <person name="Luo H."/>
            <person name="Baker S.E."/>
            <person name="Pisabarro A.G."/>
            <person name="Walton J.D."/>
            <person name="Blanchette R.A."/>
            <person name="Henrissat B."/>
            <person name="Martin F."/>
            <person name="Cullen D."/>
            <person name="Hibbett D.S."/>
            <person name="Grigoriev I.V."/>
        </authorList>
    </citation>
    <scope>NUCLEOTIDE SEQUENCE [LARGE SCALE GENOMIC DNA]</scope>
    <source>
        <strain evidence="4">FD-172 SS1</strain>
    </source>
</reference>
<feature type="region of interest" description="Disordered" evidence="2">
    <location>
        <begin position="1"/>
        <end position="41"/>
    </location>
</feature>
<feature type="compositionally biased region" description="Polar residues" evidence="2">
    <location>
        <begin position="77"/>
        <end position="87"/>
    </location>
</feature>
<evidence type="ECO:0000313" key="4">
    <source>
        <dbReference type="Proteomes" id="UP000027195"/>
    </source>
</evidence>
<keyword evidence="4" id="KW-1185">Reference proteome</keyword>
<organism evidence="3 4">
    <name type="scientific">Botryobasidium botryosum (strain FD-172 SS1)</name>
    <dbReference type="NCBI Taxonomy" id="930990"/>
    <lineage>
        <taxon>Eukaryota</taxon>
        <taxon>Fungi</taxon>
        <taxon>Dikarya</taxon>
        <taxon>Basidiomycota</taxon>
        <taxon>Agaricomycotina</taxon>
        <taxon>Agaricomycetes</taxon>
        <taxon>Cantharellales</taxon>
        <taxon>Botryobasidiaceae</taxon>
        <taxon>Botryobasidium</taxon>
    </lineage>
</organism>
<dbReference type="Gene3D" id="1.20.58.1070">
    <property type="match status" value="1"/>
</dbReference>
<gene>
    <name evidence="3" type="ORF">BOTBODRAFT_187196</name>
</gene>
<name>A0A067MIK9_BOTB1</name>
<dbReference type="Pfam" id="PF04938">
    <property type="entry name" value="SIP1"/>
    <property type="match status" value="1"/>
</dbReference>
<dbReference type="GO" id="GO:0032797">
    <property type="term" value="C:SMN complex"/>
    <property type="evidence" value="ECO:0007669"/>
    <property type="project" value="TreeGrafter"/>
</dbReference>
<dbReference type="Proteomes" id="UP000027195">
    <property type="component" value="Unassembled WGS sequence"/>
</dbReference>
<dbReference type="PANTHER" id="PTHR12794:SF0">
    <property type="entry name" value="GEM-ASSOCIATED PROTEIN 2"/>
    <property type="match status" value="1"/>
</dbReference>
<dbReference type="InParanoid" id="A0A067MIK9"/>
<dbReference type="HOGENOM" id="CLU_061593_0_0_1"/>
<evidence type="ECO:0000313" key="3">
    <source>
        <dbReference type="EMBL" id="KDQ15344.1"/>
    </source>
</evidence>